<dbReference type="Proteomes" id="UP001596135">
    <property type="component" value="Unassembled WGS sequence"/>
</dbReference>
<proteinExistence type="predicted"/>
<reference evidence="4" key="1">
    <citation type="journal article" date="2019" name="Int. J. Syst. Evol. Microbiol.">
        <title>The Global Catalogue of Microorganisms (GCM) 10K type strain sequencing project: providing services to taxonomists for standard genome sequencing and annotation.</title>
        <authorList>
            <consortium name="The Broad Institute Genomics Platform"/>
            <consortium name="The Broad Institute Genome Sequencing Center for Infectious Disease"/>
            <person name="Wu L."/>
            <person name="Ma J."/>
        </authorList>
    </citation>
    <scope>NUCLEOTIDE SEQUENCE [LARGE SCALE GENOMIC DNA]</scope>
    <source>
        <strain evidence="4">CCUG 54522</strain>
    </source>
</reference>
<evidence type="ECO:0000256" key="1">
    <source>
        <dbReference type="SAM" id="MobiDB-lite"/>
    </source>
</evidence>
<accession>A0ABW1LIR3</accession>
<feature type="transmembrane region" description="Helical" evidence="2">
    <location>
        <begin position="37"/>
        <end position="58"/>
    </location>
</feature>
<dbReference type="EMBL" id="JBHSRJ010000004">
    <property type="protein sequence ID" value="MFC6043579.1"/>
    <property type="molecule type" value="Genomic_DNA"/>
</dbReference>
<feature type="region of interest" description="Disordered" evidence="1">
    <location>
        <begin position="1"/>
        <end position="30"/>
    </location>
</feature>
<name>A0ABW1LIR3_9ACTN</name>
<evidence type="ECO:0000313" key="3">
    <source>
        <dbReference type="EMBL" id="MFC6043579.1"/>
    </source>
</evidence>
<sequence>MDARDSVDGPEDFIGSAEPAKPPKARTPRDPERTRLLLLQVIAVGVVVTAVGAGITAWESHQKRVQDKEFYCAAYPEPSDDESDGDVQFFDESYRQVRDVLGC</sequence>
<evidence type="ECO:0000313" key="4">
    <source>
        <dbReference type="Proteomes" id="UP001596135"/>
    </source>
</evidence>
<organism evidence="3 4">
    <name type="scientific">Nocardioides hankookensis</name>
    <dbReference type="NCBI Taxonomy" id="443157"/>
    <lineage>
        <taxon>Bacteria</taxon>
        <taxon>Bacillati</taxon>
        <taxon>Actinomycetota</taxon>
        <taxon>Actinomycetes</taxon>
        <taxon>Propionibacteriales</taxon>
        <taxon>Nocardioidaceae</taxon>
        <taxon>Nocardioides</taxon>
    </lineage>
</organism>
<comment type="caution">
    <text evidence="3">The sequence shown here is derived from an EMBL/GenBank/DDBJ whole genome shotgun (WGS) entry which is preliminary data.</text>
</comment>
<evidence type="ECO:0000256" key="2">
    <source>
        <dbReference type="SAM" id="Phobius"/>
    </source>
</evidence>
<keyword evidence="2" id="KW-0812">Transmembrane</keyword>
<dbReference type="RefSeq" id="WP_379153749.1">
    <property type="nucleotide sequence ID" value="NZ_JBHSRJ010000004.1"/>
</dbReference>
<keyword evidence="2" id="KW-1133">Transmembrane helix</keyword>
<keyword evidence="2" id="KW-0472">Membrane</keyword>
<protein>
    <submittedName>
        <fullName evidence="3">Uncharacterized protein</fullName>
    </submittedName>
</protein>
<keyword evidence="4" id="KW-1185">Reference proteome</keyword>
<gene>
    <name evidence="3" type="ORF">ACFPYL_10860</name>
</gene>